<evidence type="ECO:0000313" key="2">
    <source>
        <dbReference type="Proteomes" id="UP000092730"/>
    </source>
</evidence>
<name>A0AAJ8K6E8_9TREE</name>
<proteinExistence type="predicted"/>
<reference evidence="1" key="2">
    <citation type="submission" date="2024-02" db="EMBL/GenBank/DDBJ databases">
        <title>Comparative genomics of Cryptococcus and Kwoniella reveals pathogenesis evolution and contrasting modes of karyotype evolution via chromosome fusion or intercentromeric recombination.</title>
        <authorList>
            <person name="Coelho M.A."/>
            <person name="David-Palma M."/>
            <person name="Shea T."/>
            <person name="Bowers K."/>
            <person name="McGinley-Smith S."/>
            <person name="Mohammad A.W."/>
            <person name="Gnirke A."/>
            <person name="Yurkov A.M."/>
            <person name="Nowrousian M."/>
            <person name="Sun S."/>
            <person name="Cuomo C.A."/>
            <person name="Heitman J."/>
        </authorList>
    </citation>
    <scope>NUCLEOTIDE SEQUENCE</scope>
    <source>
        <strain evidence="1">CBS 10118</strain>
    </source>
</reference>
<gene>
    <name evidence="1" type="ORF">I302_103874</name>
</gene>
<accession>A0AAJ8K6E8</accession>
<keyword evidence="2" id="KW-1185">Reference proteome</keyword>
<dbReference type="RefSeq" id="XP_065725831.1">
    <property type="nucleotide sequence ID" value="XM_065869759.1"/>
</dbReference>
<dbReference type="AlphaFoldDB" id="A0AAJ8K6E8"/>
<evidence type="ECO:0000313" key="1">
    <source>
        <dbReference type="EMBL" id="WVW81876.1"/>
    </source>
</evidence>
<dbReference type="Proteomes" id="UP000092730">
    <property type="component" value="Chromosome 2"/>
</dbReference>
<dbReference type="EMBL" id="CP144542">
    <property type="protein sequence ID" value="WVW81876.1"/>
    <property type="molecule type" value="Genomic_DNA"/>
</dbReference>
<dbReference type="GeneID" id="90824376"/>
<reference evidence="1" key="1">
    <citation type="submission" date="2013-07" db="EMBL/GenBank/DDBJ databases">
        <authorList>
            <consortium name="The Broad Institute Genome Sequencing Platform"/>
            <person name="Cuomo C."/>
            <person name="Litvintseva A."/>
            <person name="Chen Y."/>
            <person name="Heitman J."/>
            <person name="Sun S."/>
            <person name="Springer D."/>
            <person name="Dromer F."/>
            <person name="Young S.K."/>
            <person name="Zeng Q."/>
            <person name="Gargeya S."/>
            <person name="Fitzgerald M."/>
            <person name="Abouelleil A."/>
            <person name="Alvarado L."/>
            <person name="Berlin A.M."/>
            <person name="Chapman S.B."/>
            <person name="Dewar J."/>
            <person name="Goldberg J."/>
            <person name="Griggs A."/>
            <person name="Gujja S."/>
            <person name="Hansen M."/>
            <person name="Howarth C."/>
            <person name="Imamovic A."/>
            <person name="Larimer J."/>
            <person name="McCowan C."/>
            <person name="Murphy C."/>
            <person name="Pearson M."/>
            <person name="Priest M."/>
            <person name="Roberts A."/>
            <person name="Saif S."/>
            <person name="Shea T."/>
            <person name="Sykes S."/>
            <person name="Wortman J."/>
            <person name="Nusbaum C."/>
            <person name="Birren B."/>
        </authorList>
    </citation>
    <scope>NUCLEOTIDE SEQUENCE</scope>
    <source>
        <strain evidence="1">CBS 10118</strain>
    </source>
</reference>
<organism evidence="1 2">
    <name type="scientific">Kwoniella bestiolae CBS 10118</name>
    <dbReference type="NCBI Taxonomy" id="1296100"/>
    <lineage>
        <taxon>Eukaryota</taxon>
        <taxon>Fungi</taxon>
        <taxon>Dikarya</taxon>
        <taxon>Basidiomycota</taxon>
        <taxon>Agaricomycotina</taxon>
        <taxon>Tremellomycetes</taxon>
        <taxon>Tremellales</taxon>
        <taxon>Cryptococcaceae</taxon>
        <taxon>Kwoniella</taxon>
    </lineage>
</organism>
<protein>
    <submittedName>
        <fullName evidence="1">Uncharacterized protein</fullName>
    </submittedName>
</protein>
<dbReference type="KEGG" id="kbi:90824376"/>
<sequence length="80" mass="8515">MLPITIPEGTTEIQTTSSWYEITNHTGKAVRANVGLIFLLVEGCERHGGRYSTSGYGGSFSVRKIDHGSGQGQEEGEAGS</sequence>